<proteinExistence type="predicted"/>
<gene>
    <name evidence="1" type="ORF">EHS13_22010</name>
</gene>
<dbReference type="Proteomes" id="UP000426246">
    <property type="component" value="Chromosome"/>
</dbReference>
<evidence type="ECO:0000313" key="1">
    <source>
        <dbReference type="EMBL" id="QGQ97366.1"/>
    </source>
</evidence>
<sequence length="68" mass="7802">MVAPTPDRTNPIKILSYLFHERLQFEASSFAQGSTECAKTVKNFNPQRIDSFWLKASLQPSLFLENKL</sequence>
<dbReference type="AlphaFoldDB" id="A0A6B8RPQ8"/>
<dbReference type="EMBL" id="CP034235">
    <property type="protein sequence ID" value="QGQ97366.1"/>
    <property type="molecule type" value="Genomic_DNA"/>
</dbReference>
<name>A0A6B8RPQ8_9BACL</name>
<evidence type="ECO:0000313" key="2">
    <source>
        <dbReference type="Proteomes" id="UP000426246"/>
    </source>
</evidence>
<organism evidence="1 2">
    <name type="scientific">Paenibacillus psychroresistens</name>
    <dbReference type="NCBI Taxonomy" id="1778678"/>
    <lineage>
        <taxon>Bacteria</taxon>
        <taxon>Bacillati</taxon>
        <taxon>Bacillota</taxon>
        <taxon>Bacilli</taxon>
        <taxon>Bacillales</taxon>
        <taxon>Paenibacillaceae</taxon>
        <taxon>Paenibacillus</taxon>
    </lineage>
</organism>
<reference evidence="2" key="1">
    <citation type="submission" date="2018-11" db="EMBL/GenBank/DDBJ databases">
        <title>Complete genome sequence of Paenibacillus sp. ML311-T8.</title>
        <authorList>
            <person name="Nam Y.-D."/>
            <person name="Kang J."/>
            <person name="Chung W.-H."/>
            <person name="Park Y.S."/>
        </authorList>
    </citation>
    <scope>NUCLEOTIDE SEQUENCE [LARGE SCALE GENOMIC DNA]</scope>
    <source>
        <strain evidence="2">ML311-T8</strain>
    </source>
</reference>
<dbReference type="KEGG" id="ppsc:EHS13_22010"/>
<keyword evidence="2" id="KW-1185">Reference proteome</keyword>
<protein>
    <submittedName>
        <fullName evidence="1">Uncharacterized protein</fullName>
    </submittedName>
</protein>
<accession>A0A6B8RPQ8</accession>